<dbReference type="Ensembl" id="ENSPTXT00000015624.1">
    <property type="protein sequence ID" value="ENSPTXP00000015154.1"/>
    <property type="gene ID" value="ENSPTXG00000010466.1"/>
</dbReference>
<dbReference type="GO" id="GO:0099577">
    <property type="term" value="P:regulation of translation at presynapse, modulating synaptic transmission"/>
    <property type="evidence" value="ECO:0007669"/>
    <property type="project" value="TreeGrafter"/>
</dbReference>
<feature type="compositionally biased region" description="Basic and acidic residues" evidence="2">
    <location>
        <begin position="76"/>
        <end position="100"/>
    </location>
</feature>
<evidence type="ECO:0000259" key="4">
    <source>
        <dbReference type="Pfam" id="PF16096"/>
    </source>
</evidence>
<feature type="region of interest" description="Disordered" evidence="2">
    <location>
        <begin position="51"/>
        <end position="291"/>
    </location>
</feature>
<dbReference type="GO" id="GO:0048513">
    <property type="term" value="P:animal organ development"/>
    <property type="evidence" value="ECO:0007669"/>
    <property type="project" value="TreeGrafter"/>
</dbReference>
<keyword evidence="1" id="KW-0677">Repeat</keyword>
<evidence type="ECO:0000313" key="5">
    <source>
        <dbReference type="Ensembl" id="ENSPTXP00000015154.1"/>
    </source>
</evidence>
<dbReference type="GO" id="GO:0043005">
    <property type="term" value="C:neuron projection"/>
    <property type="evidence" value="ECO:0007669"/>
    <property type="project" value="TreeGrafter"/>
</dbReference>
<sequence>MVPFIFVGTQENISNARALLEYHLSYLQEVEQLRLERLQIDEQLRQIGLGFRPLSGRGDKERGATNSEVSNASETESEKREDYDFPLAGEREPRPEDGRRRPGPGRGRGPAPASRGNSSSNSKYNTSSISSVLRDPDSNPYSLLENPENEPNADTDCSESQGPSNRRRRSRRRRTDEETTVMDGGLESDNTSVNENGMGEGCVPVASAGNALASVSQERSLPPLPLNTPRPQLSPFYFKPEEESKPQRRNRSRRRRNRANRLDSSISRDRQPGKRQGEPPQASLVSSWRRL</sequence>
<dbReference type="Pfam" id="PF16096">
    <property type="entry name" value="FXR_C1"/>
    <property type="match status" value="1"/>
</dbReference>
<organism evidence="5 6">
    <name type="scientific">Pseudonaja textilis</name>
    <name type="common">Eastern brown snake</name>
    <dbReference type="NCBI Taxonomy" id="8673"/>
    <lineage>
        <taxon>Eukaryota</taxon>
        <taxon>Metazoa</taxon>
        <taxon>Chordata</taxon>
        <taxon>Craniata</taxon>
        <taxon>Vertebrata</taxon>
        <taxon>Euteleostomi</taxon>
        <taxon>Lepidosauria</taxon>
        <taxon>Squamata</taxon>
        <taxon>Bifurcata</taxon>
        <taxon>Unidentata</taxon>
        <taxon>Episquamata</taxon>
        <taxon>Toxicofera</taxon>
        <taxon>Serpentes</taxon>
        <taxon>Colubroidea</taxon>
        <taxon>Elapidae</taxon>
        <taxon>Hydrophiinae</taxon>
        <taxon>Pseudonaja</taxon>
    </lineage>
</organism>
<dbReference type="GO" id="GO:0010494">
    <property type="term" value="C:cytoplasmic stress granule"/>
    <property type="evidence" value="ECO:0007669"/>
    <property type="project" value="TreeGrafter"/>
</dbReference>
<dbReference type="GO" id="GO:0005634">
    <property type="term" value="C:nucleus"/>
    <property type="evidence" value="ECO:0007669"/>
    <property type="project" value="TreeGrafter"/>
</dbReference>
<evidence type="ECO:0000313" key="6">
    <source>
        <dbReference type="Proteomes" id="UP000472273"/>
    </source>
</evidence>
<dbReference type="GO" id="GO:0043488">
    <property type="term" value="P:regulation of mRNA stability"/>
    <property type="evidence" value="ECO:0007669"/>
    <property type="project" value="TreeGrafter"/>
</dbReference>
<dbReference type="InterPro" id="IPR040148">
    <property type="entry name" value="FMR1"/>
</dbReference>
<reference evidence="5" key="1">
    <citation type="submission" date="2025-08" db="UniProtKB">
        <authorList>
            <consortium name="Ensembl"/>
        </authorList>
    </citation>
    <scope>IDENTIFICATION</scope>
</reference>
<dbReference type="PANTHER" id="PTHR10603:SF3">
    <property type="entry name" value="RNA-BINDING PROTEIN FXR2"/>
    <property type="match status" value="1"/>
</dbReference>
<dbReference type="PANTHER" id="PTHR10603">
    <property type="entry name" value="FRAGILE X MENTAL RETARDATION SYNDROME-RELATED PROTEIN"/>
    <property type="match status" value="1"/>
</dbReference>
<dbReference type="GO" id="GO:0051028">
    <property type="term" value="P:mRNA transport"/>
    <property type="evidence" value="ECO:0007669"/>
    <property type="project" value="TreeGrafter"/>
</dbReference>
<dbReference type="Gene3D" id="3.30.1370.10">
    <property type="entry name" value="K Homology domain, type 1"/>
    <property type="match status" value="1"/>
</dbReference>
<feature type="domain" description="Fragile X messenger ribonucleoprotein 1-like C-terminal core" evidence="3">
    <location>
        <begin position="64"/>
        <end position="109"/>
    </location>
</feature>
<dbReference type="OMA" id="ENGMGEG"/>
<proteinExistence type="predicted"/>
<dbReference type="GeneTree" id="ENSGT00950000183189"/>
<dbReference type="Pfam" id="PF12235">
    <property type="entry name" value="FXMRP1_C_core"/>
    <property type="match status" value="2"/>
</dbReference>
<dbReference type="InterPro" id="IPR032172">
    <property type="entry name" value="FXR1_C1"/>
</dbReference>
<evidence type="ECO:0000256" key="1">
    <source>
        <dbReference type="ARBA" id="ARBA00022737"/>
    </source>
</evidence>
<dbReference type="Proteomes" id="UP000472273">
    <property type="component" value="Unplaced"/>
</dbReference>
<feature type="compositionally biased region" description="Low complexity" evidence="2">
    <location>
        <begin position="109"/>
        <end position="131"/>
    </location>
</feature>
<dbReference type="InterPro" id="IPR022034">
    <property type="entry name" value="FMR1-like_C_core"/>
</dbReference>
<feature type="compositionally biased region" description="Basic and acidic residues" evidence="2">
    <location>
        <begin position="266"/>
        <end position="277"/>
    </location>
</feature>
<dbReference type="AlphaFoldDB" id="A0A670YW31"/>
<reference evidence="5" key="2">
    <citation type="submission" date="2025-09" db="UniProtKB">
        <authorList>
            <consortium name="Ensembl"/>
        </authorList>
    </citation>
    <scope>IDENTIFICATION</scope>
</reference>
<dbReference type="GO" id="GO:0098793">
    <property type="term" value="C:presynapse"/>
    <property type="evidence" value="ECO:0007669"/>
    <property type="project" value="GOC"/>
</dbReference>
<dbReference type="GO" id="GO:0045182">
    <property type="term" value="F:translation regulator activity"/>
    <property type="evidence" value="ECO:0007669"/>
    <property type="project" value="TreeGrafter"/>
</dbReference>
<feature type="compositionally biased region" description="Polar residues" evidence="2">
    <location>
        <begin position="64"/>
        <end position="74"/>
    </location>
</feature>
<dbReference type="GO" id="GO:0045727">
    <property type="term" value="P:positive regulation of translation"/>
    <property type="evidence" value="ECO:0007669"/>
    <property type="project" value="TreeGrafter"/>
</dbReference>
<feature type="compositionally biased region" description="Basic residues" evidence="2">
    <location>
        <begin position="247"/>
        <end position="259"/>
    </location>
</feature>
<evidence type="ECO:0000256" key="2">
    <source>
        <dbReference type="SAM" id="MobiDB-lite"/>
    </source>
</evidence>
<name>A0A670YW31_PSETE</name>
<protein>
    <submittedName>
        <fullName evidence="5">FMR1 autosomal homolog 2</fullName>
    </submittedName>
</protein>
<feature type="compositionally biased region" description="Acidic residues" evidence="2">
    <location>
        <begin position="147"/>
        <end position="157"/>
    </location>
</feature>
<evidence type="ECO:0000259" key="3">
    <source>
        <dbReference type="Pfam" id="PF12235"/>
    </source>
</evidence>
<accession>A0A670YW31</accession>
<dbReference type="GO" id="GO:0048170">
    <property type="term" value="P:positive regulation of long-term neuronal synaptic plasticity"/>
    <property type="evidence" value="ECO:0007669"/>
    <property type="project" value="TreeGrafter"/>
</dbReference>
<dbReference type="GO" id="GO:0003730">
    <property type="term" value="F:mRNA 3'-UTR binding"/>
    <property type="evidence" value="ECO:0007669"/>
    <property type="project" value="TreeGrafter"/>
</dbReference>
<feature type="domain" description="Fragile X-related protein 1 C-terminal region 1" evidence="4">
    <location>
        <begin position="125"/>
        <end position="198"/>
    </location>
</feature>
<feature type="domain" description="Fragile X messenger ribonucleoprotein 1-like C-terminal core" evidence="3">
    <location>
        <begin position="23"/>
        <end position="61"/>
    </location>
</feature>
<keyword evidence="6" id="KW-1185">Reference proteome</keyword>
<dbReference type="InterPro" id="IPR036612">
    <property type="entry name" value="KH_dom_type_1_sf"/>
</dbReference>